<keyword evidence="4" id="KW-1185">Reference proteome</keyword>
<dbReference type="RefSeq" id="WP_011997971.1">
    <property type="nucleotide sequence ID" value="NC_009767.1"/>
</dbReference>
<dbReference type="InterPro" id="IPR036249">
    <property type="entry name" value="Thioredoxin-like_sf"/>
</dbReference>
<dbReference type="PROSITE" id="PS51352">
    <property type="entry name" value="THIOREDOXIN_2"/>
    <property type="match status" value="1"/>
</dbReference>
<name>A7NGI1_ROSCS</name>
<dbReference type="HOGENOM" id="CLU_882449_0_0_0"/>
<dbReference type="PROSITE" id="PS51257">
    <property type="entry name" value="PROKAR_LIPOPROTEIN"/>
    <property type="match status" value="1"/>
</dbReference>
<dbReference type="STRING" id="383372.Rcas_0437"/>
<dbReference type="Proteomes" id="UP000000263">
    <property type="component" value="Chromosome"/>
</dbReference>
<keyword evidence="1" id="KW-0732">Signal</keyword>
<evidence type="ECO:0000313" key="4">
    <source>
        <dbReference type="Proteomes" id="UP000000263"/>
    </source>
</evidence>
<evidence type="ECO:0000259" key="2">
    <source>
        <dbReference type="PROSITE" id="PS51352"/>
    </source>
</evidence>
<dbReference type="SUPFAM" id="SSF52833">
    <property type="entry name" value="Thioredoxin-like"/>
    <property type="match status" value="1"/>
</dbReference>
<feature type="domain" description="Thioredoxin" evidence="2">
    <location>
        <begin position="138"/>
        <end position="307"/>
    </location>
</feature>
<dbReference type="eggNOG" id="COG0526">
    <property type="taxonomic scope" value="Bacteria"/>
</dbReference>
<dbReference type="Pfam" id="PF13098">
    <property type="entry name" value="Thioredoxin_2"/>
    <property type="match status" value="1"/>
</dbReference>
<feature type="chain" id="PRO_5002710924" description="Thioredoxin domain-containing protein" evidence="1">
    <location>
        <begin position="24"/>
        <end position="315"/>
    </location>
</feature>
<dbReference type="KEGG" id="rca:Rcas_0437"/>
<proteinExistence type="predicted"/>
<protein>
    <recommendedName>
        <fullName evidence="2">Thioredoxin domain-containing protein</fullName>
    </recommendedName>
</protein>
<reference evidence="3 4" key="1">
    <citation type="submission" date="2007-08" db="EMBL/GenBank/DDBJ databases">
        <title>Complete sequence of Roseiflexus castenholzii DSM 13941.</title>
        <authorList>
            <consortium name="US DOE Joint Genome Institute"/>
            <person name="Copeland A."/>
            <person name="Lucas S."/>
            <person name="Lapidus A."/>
            <person name="Barry K."/>
            <person name="Glavina del Rio T."/>
            <person name="Dalin E."/>
            <person name="Tice H."/>
            <person name="Pitluck S."/>
            <person name="Thompson L.S."/>
            <person name="Brettin T."/>
            <person name="Bruce D."/>
            <person name="Detter J.C."/>
            <person name="Han C."/>
            <person name="Tapia R."/>
            <person name="Schmutz J."/>
            <person name="Larimer F."/>
            <person name="Land M."/>
            <person name="Hauser L."/>
            <person name="Kyrpides N."/>
            <person name="Mikhailova N."/>
            <person name="Bryant D.A."/>
            <person name="Hanada S."/>
            <person name="Tsukatani Y."/>
            <person name="Richardson P."/>
        </authorList>
    </citation>
    <scope>NUCLEOTIDE SEQUENCE [LARGE SCALE GENOMIC DNA]</scope>
    <source>
        <strain evidence="4">DSM 13941 / HLO8</strain>
    </source>
</reference>
<organism evidence="3 4">
    <name type="scientific">Roseiflexus castenholzii (strain DSM 13941 / HLO8)</name>
    <dbReference type="NCBI Taxonomy" id="383372"/>
    <lineage>
        <taxon>Bacteria</taxon>
        <taxon>Bacillati</taxon>
        <taxon>Chloroflexota</taxon>
        <taxon>Chloroflexia</taxon>
        <taxon>Chloroflexales</taxon>
        <taxon>Roseiflexineae</taxon>
        <taxon>Roseiflexaceae</taxon>
        <taxon>Roseiflexus</taxon>
    </lineage>
</organism>
<evidence type="ECO:0000256" key="1">
    <source>
        <dbReference type="SAM" id="SignalP"/>
    </source>
</evidence>
<sequence length="315" mass="34649">MRYRLLTLLVATLLIAACGQQQSVRSGSPVTPVFAFTEAVVGPNRIALGLVRNGSPVNDPGAKIHLRFFDLNDTSSPVKIETDAVYYGQGLPAAIYVAYPTFDRAGNWGIEVQTTLSGQSEPNVARLRLEVKERSEVPNVGDRAISVKTPTVRDVPDPSRLSSGRVEDLSMYQISLDEALQNGKPTALLFATPAFCRTAVCAPSLSVMQQLQKIYGDRINFIHVEVFRYPFRESFEAQTAVFQKLSQEGRAPRPEERNVGLSDPMIAWGLQSEPWLYLIDANGVIVARYEGGITREEMTPALENLIAGKPPQDGR</sequence>
<dbReference type="Gene3D" id="3.40.30.10">
    <property type="entry name" value="Glutaredoxin"/>
    <property type="match status" value="1"/>
</dbReference>
<dbReference type="InterPro" id="IPR012336">
    <property type="entry name" value="Thioredoxin-like_fold"/>
</dbReference>
<dbReference type="EMBL" id="CP000804">
    <property type="protein sequence ID" value="ABU56568.1"/>
    <property type="molecule type" value="Genomic_DNA"/>
</dbReference>
<dbReference type="AlphaFoldDB" id="A7NGI1"/>
<accession>A7NGI1</accession>
<gene>
    <name evidence="3" type="ordered locus">Rcas_0437</name>
</gene>
<dbReference type="OrthoDB" id="5178197at2"/>
<evidence type="ECO:0000313" key="3">
    <source>
        <dbReference type="EMBL" id="ABU56568.1"/>
    </source>
</evidence>
<dbReference type="InterPro" id="IPR013766">
    <property type="entry name" value="Thioredoxin_domain"/>
</dbReference>
<feature type="signal peptide" evidence="1">
    <location>
        <begin position="1"/>
        <end position="23"/>
    </location>
</feature>